<dbReference type="CDD" id="cd09112">
    <property type="entry name" value="PLDc_CLS_2"/>
    <property type="match status" value="1"/>
</dbReference>
<evidence type="ECO:0000256" key="8">
    <source>
        <dbReference type="NCBIfam" id="TIGR04265"/>
    </source>
</evidence>
<keyword evidence="3" id="KW-0808">Transferase</keyword>
<evidence type="ECO:0000256" key="9">
    <source>
        <dbReference type="SAM" id="Phobius"/>
    </source>
</evidence>
<dbReference type="NCBIfam" id="TIGR04265">
    <property type="entry name" value="bac_cardiolipin"/>
    <property type="match status" value="1"/>
</dbReference>
<evidence type="ECO:0000256" key="4">
    <source>
        <dbReference type="ARBA" id="ARBA00022692"/>
    </source>
</evidence>
<keyword evidence="4 9" id="KW-0812">Transmembrane</keyword>
<dbReference type="PANTHER" id="PTHR21248">
    <property type="entry name" value="CARDIOLIPIN SYNTHASE"/>
    <property type="match status" value="1"/>
</dbReference>
<keyword evidence="7 9" id="KW-0472">Membrane</keyword>
<evidence type="ECO:0000256" key="3">
    <source>
        <dbReference type="ARBA" id="ARBA00022679"/>
    </source>
</evidence>
<sequence length="413" mass="47652">MQSAKKLHKGAGFVVEIVYWIIILFIGLTLLLALDFSIGRKRHLAQINKQTFPLRNSQLAIFTNGPDLFEDYFTEVKQAKKHIHVLFYIVKNDSFSQEFLEILIKKAQTGVEVRLLVDWVGGTVSRKYKKKLKEAGVAFVQSQAPKLPFLFYTSQVRNHRKITVIDGEIGYTGGYNIGKEYINQDKKLSPWRDYHVKLTGEGVQDLQKEFLLDWKKAAKIDLLQNQLYFPSLPKGEIRHQFIPSEGNLLEETLYDLINIAEKAIIIGTPYFIPSDSIFRQLLKAIDRGVSLTLLVPFTADHPLVKEASYTYLRKLLKKGAEVHQYKKGFYHAKVLVIDDKLCDLGTANFDKRSMFLNFELNCLIYNQDVIRQVKTILYQDLLDSEQVSLSDLNRFNPFRSLKERAAQTISYFL</sequence>
<keyword evidence="2" id="KW-1003">Cell membrane</keyword>
<evidence type="ECO:0000256" key="7">
    <source>
        <dbReference type="ARBA" id="ARBA00023136"/>
    </source>
</evidence>
<dbReference type="SUPFAM" id="SSF56024">
    <property type="entry name" value="Phospholipase D/nuclease"/>
    <property type="match status" value="2"/>
</dbReference>
<feature type="transmembrane region" description="Helical" evidence="9">
    <location>
        <begin position="17"/>
        <end position="38"/>
    </location>
</feature>
<comment type="caution">
    <text evidence="11">The sequence shown here is derived from an EMBL/GenBank/DDBJ whole genome shotgun (WGS) entry which is preliminary data.</text>
</comment>
<evidence type="ECO:0000256" key="1">
    <source>
        <dbReference type="ARBA" id="ARBA00004236"/>
    </source>
</evidence>
<feature type="domain" description="PLD phosphodiesterase" evidence="10">
    <location>
        <begin position="326"/>
        <end position="353"/>
    </location>
</feature>
<gene>
    <name evidence="11" type="primary">cls</name>
    <name evidence="11" type="ORF">H0185_11635</name>
</gene>
<proteinExistence type="predicted"/>
<dbReference type="Gene3D" id="3.30.870.10">
    <property type="entry name" value="Endonuclease Chain A"/>
    <property type="match status" value="2"/>
</dbReference>
<evidence type="ECO:0000313" key="12">
    <source>
        <dbReference type="Proteomes" id="UP000769780"/>
    </source>
</evidence>
<comment type="subcellular location">
    <subcellularLocation>
        <location evidence="1">Cell membrane</location>
    </subcellularLocation>
</comment>
<dbReference type="EMBL" id="JACWFH010000012">
    <property type="protein sequence ID" value="MBY0097447.1"/>
    <property type="molecule type" value="Genomic_DNA"/>
</dbReference>
<name>A0ABS7K5A3_9BACI</name>
<dbReference type="SMART" id="SM00155">
    <property type="entry name" value="PLDc"/>
    <property type="match status" value="2"/>
</dbReference>
<dbReference type="Pfam" id="PF13091">
    <property type="entry name" value="PLDc_2"/>
    <property type="match status" value="2"/>
</dbReference>
<evidence type="ECO:0000313" key="11">
    <source>
        <dbReference type="EMBL" id="MBY0097447.1"/>
    </source>
</evidence>
<dbReference type="Proteomes" id="UP000769780">
    <property type="component" value="Unassembled WGS sequence"/>
</dbReference>
<accession>A0ABS7K5A3</accession>
<keyword evidence="5" id="KW-0677">Repeat</keyword>
<dbReference type="EC" id="2.7.8.-" evidence="8"/>
<evidence type="ECO:0000256" key="5">
    <source>
        <dbReference type="ARBA" id="ARBA00022737"/>
    </source>
</evidence>
<evidence type="ECO:0000259" key="10">
    <source>
        <dbReference type="PROSITE" id="PS50035"/>
    </source>
</evidence>
<protein>
    <recommendedName>
        <fullName evidence="8">Cardiolipin synthase</fullName>
        <ecNumber evidence="8">2.7.8.-</ecNumber>
    </recommendedName>
</protein>
<evidence type="ECO:0000256" key="2">
    <source>
        <dbReference type="ARBA" id="ARBA00022475"/>
    </source>
</evidence>
<organism evidence="11 12">
    <name type="scientific">Mesobacillus maritimus</name>
    <dbReference type="NCBI Taxonomy" id="1643336"/>
    <lineage>
        <taxon>Bacteria</taxon>
        <taxon>Bacillati</taxon>
        <taxon>Bacillota</taxon>
        <taxon>Bacilli</taxon>
        <taxon>Bacillales</taxon>
        <taxon>Bacillaceae</taxon>
        <taxon>Mesobacillus</taxon>
    </lineage>
</organism>
<feature type="domain" description="PLD phosphodiesterase" evidence="10">
    <location>
        <begin position="154"/>
        <end position="181"/>
    </location>
</feature>
<dbReference type="CDD" id="cd09110">
    <property type="entry name" value="PLDc_CLS_1"/>
    <property type="match status" value="1"/>
</dbReference>
<dbReference type="PANTHER" id="PTHR21248:SF7">
    <property type="entry name" value="MINOR CARDIOLIPIN SYNTHASE CLSB"/>
    <property type="match status" value="1"/>
</dbReference>
<reference evidence="11 12" key="1">
    <citation type="submission" date="2020-07" db="EMBL/GenBank/DDBJ databases">
        <title>Fungal Genomes of the International Space Station.</title>
        <authorList>
            <person name="Seuylemezian A."/>
            <person name="Singh N.K."/>
            <person name="Wood J."/>
            <person name="Venkateswaran K."/>
        </authorList>
    </citation>
    <scope>NUCLEOTIDE SEQUENCE [LARGE SCALE GENOMIC DNA]</scope>
    <source>
        <strain evidence="11 12">PL-B2</strain>
    </source>
</reference>
<keyword evidence="12" id="KW-1185">Reference proteome</keyword>
<dbReference type="InterPro" id="IPR025202">
    <property type="entry name" value="PLD-like_dom"/>
</dbReference>
<dbReference type="InterPro" id="IPR001736">
    <property type="entry name" value="PLipase_D/transphosphatidylase"/>
</dbReference>
<dbReference type="PROSITE" id="PS50035">
    <property type="entry name" value="PLD"/>
    <property type="match status" value="2"/>
</dbReference>
<evidence type="ECO:0000256" key="6">
    <source>
        <dbReference type="ARBA" id="ARBA00022989"/>
    </source>
</evidence>
<keyword evidence="6 9" id="KW-1133">Transmembrane helix</keyword>
<dbReference type="InterPro" id="IPR022924">
    <property type="entry name" value="Cardiolipin_synthase"/>
</dbReference>